<keyword evidence="1" id="KW-0812">Transmembrane</keyword>
<dbReference type="AlphaFoldDB" id="A0AAW5F822"/>
<dbReference type="Proteomes" id="UP001203136">
    <property type="component" value="Unassembled WGS sequence"/>
</dbReference>
<evidence type="ECO:0000313" key="2">
    <source>
        <dbReference type="EMBL" id="MCK0087979.1"/>
    </source>
</evidence>
<dbReference type="GeneID" id="57969044"/>
<reference evidence="3" key="2">
    <citation type="submission" date="2023-01" db="EMBL/GenBank/DDBJ databases">
        <title>Human gut microbiome strain richness.</title>
        <authorList>
            <person name="Chen-Liaw A."/>
        </authorList>
    </citation>
    <scope>NUCLEOTIDE SEQUENCE</scope>
    <source>
        <strain evidence="3">B1_m1001713B170214d0_201011</strain>
    </source>
</reference>
<dbReference type="RefSeq" id="WP_003509760.1">
    <property type="nucleotide sequence ID" value="NZ_BAABZD010000008.1"/>
</dbReference>
<protein>
    <submittedName>
        <fullName evidence="2">Uncharacterized protein</fullName>
    </submittedName>
</protein>
<accession>A0AAW5F822</accession>
<gene>
    <name evidence="2" type="ORF">K5I21_19315</name>
    <name evidence="3" type="ORF">PM006_04910</name>
</gene>
<name>A0AAW5F822_CLOSY</name>
<proteinExistence type="predicted"/>
<dbReference type="Proteomes" id="UP001300871">
    <property type="component" value="Unassembled WGS sequence"/>
</dbReference>
<feature type="transmembrane region" description="Helical" evidence="1">
    <location>
        <begin position="6"/>
        <end position="25"/>
    </location>
</feature>
<organism evidence="2 4">
    <name type="scientific">Clostridium symbiosum</name>
    <name type="common">Bacteroides symbiosus</name>
    <dbReference type="NCBI Taxonomy" id="1512"/>
    <lineage>
        <taxon>Bacteria</taxon>
        <taxon>Bacillati</taxon>
        <taxon>Bacillota</taxon>
        <taxon>Clostridia</taxon>
        <taxon>Lachnospirales</taxon>
        <taxon>Lachnospiraceae</taxon>
        <taxon>Otoolea</taxon>
    </lineage>
</organism>
<comment type="caution">
    <text evidence="2">The sequence shown here is derived from an EMBL/GenBank/DDBJ whole genome shotgun (WGS) entry which is preliminary data.</text>
</comment>
<feature type="transmembrane region" description="Helical" evidence="1">
    <location>
        <begin position="32"/>
        <end position="55"/>
    </location>
</feature>
<keyword evidence="1" id="KW-0472">Membrane</keyword>
<dbReference type="EMBL" id="JAQLGM010000008">
    <property type="protein sequence ID" value="MDB1999531.1"/>
    <property type="molecule type" value="Genomic_DNA"/>
</dbReference>
<keyword evidence="1" id="KW-1133">Transmembrane helix</keyword>
<reference evidence="2" key="1">
    <citation type="journal article" date="2022" name="Cell Host Microbe">
        <title>Colonization of the live biotherapeutic product VE303 and modulation of the microbiota and metabolites in healthy volunteers.</title>
        <authorList>
            <person name="Dsouza M."/>
            <person name="Menon R."/>
            <person name="Crossette E."/>
            <person name="Bhattarai S.K."/>
            <person name="Schneider J."/>
            <person name="Kim Y.G."/>
            <person name="Reddy S."/>
            <person name="Caballero S."/>
            <person name="Felix C."/>
            <person name="Cornacchione L."/>
            <person name="Hendrickson J."/>
            <person name="Watson A.R."/>
            <person name="Minot S.S."/>
            <person name="Greenfield N."/>
            <person name="Schopf L."/>
            <person name="Szabady R."/>
            <person name="Patarroyo J."/>
            <person name="Smith W."/>
            <person name="Harrison P."/>
            <person name="Kuijper E.J."/>
            <person name="Kelly C.P."/>
            <person name="Olle B."/>
            <person name="Bobilev D."/>
            <person name="Silber J.L."/>
            <person name="Bucci V."/>
            <person name="Roberts B."/>
            <person name="Faith J."/>
            <person name="Norman J.M."/>
        </authorList>
    </citation>
    <scope>NUCLEOTIDE SEQUENCE</scope>
    <source>
        <strain evidence="2">VE303-04</strain>
    </source>
</reference>
<evidence type="ECO:0000256" key="1">
    <source>
        <dbReference type="SAM" id="Phobius"/>
    </source>
</evidence>
<evidence type="ECO:0000313" key="3">
    <source>
        <dbReference type="EMBL" id="MDB1999531.1"/>
    </source>
</evidence>
<sequence length="133" mass="14982">MAIASYMIIVILLFYGGILWLQFFLSRKPNRWLGLILPLISFLFSLQALLGIAAYSTVRTSVTTIMENGTSYTTEDVVVPPEKKDTGQLIATAVSVFIEYNIPTVILLGIYAGCRSRRKKNMELEKMNIQDLE</sequence>
<evidence type="ECO:0000313" key="4">
    <source>
        <dbReference type="Proteomes" id="UP001203136"/>
    </source>
</evidence>
<dbReference type="EMBL" id="JAINVB010000001">
    <property type="protein sequence ID" value="MCK0087979.1"/>
    <property type="molecule type" value="Genomic_DNA"/>
</dbReference>
<feature type="transmembrane region" description="Helical" evidence="1">
    <location>
        <begin position="89"/>
        <end position="112"/>
    </location>
</feature>